<sequence>HKLTLDRIASKRAQDLEAEYSSREEEAIKLLSGVEPDIKEILDENNSARTSLAWSKLAITWATDVKAFLEGIISYDLSQISLPADEMARAFAIFEVINQTNTPLDIYDLTSAKAARTRELPSLSSRIKAIIDEPLDDINSLTNRLLGDKPNRMTFDYFSLMSEDATPAKIVKNQFLNLLSLLTAVDY</sequence>
<comment type="caution">
    <text evidence="1">The sequence shown here is derived from an EMBL/GenBank/DDBJ whole genome shotgun (WGS) entry which is preliminary data.</text>
</comment>
<dbReference type="RefSeq" id="WP_208309655.1">
    <property type="nucleotide sequence ID" value="NZ_JAGETX010000110.1"/>
</dbReference>
<feature type="non-terminal residue" evidence="1">
    <location>
        <position position="1"/>
    </location>
</feature>
<proteinExistence type="predicted"/>
<feature type="non-terminal residue" evidence="1">
    <location>
        <position position="187"/>
    </location>
</feature>
<gene>
    <name evidence="1" type="ORF">J4D97_23195</name>
</gene>
<name>A0ABS3TIS8_9BACT</name>
<dbReference type="EMBL" id="JAGETX010000110">
    <property type="protein sequence ID" value="MBO3273566.1"/>
    <property type="molecule type" value="Genomic_DNA"/>
</dbReference>
<keyword evidence="2" id="KW-1185">Reference proteome</keyword>
<dbReference type="Proteomes" id="UP000670527">
    <property type="component" value="Unassembled WGS sequence"/>
</dbReference>
<organism evidence="1 2">
    <name type="scientific">Hymenobacter defluvii</name>
    <dbReference type="NCBI Taxonomy" id="2054411"/>
    <lineage>
        <taxon>Bacteria</taxon>
        <taxon>Pseudomonadati</taxon>
        <taxon>Bacteroidota</taxon>
        <taxon>Cytophagia</taxon>
        <taxon>Cytophagales</taxon>
        <taxon>Hymenobacteraceae</taxon>
        <taxon>Hymenobacter</taxon>
    </lineage>
</organism>
<evidence type="ECO:0000313" key="2">
    <source>
        <dbReference type="Proteomes" id="UP000670527"/>
    </source>
</evidence>
<reference evidence="1 2" key="1">
    <citation type="submission" date="2021-03" db="EMBL/GenBank/DDBJ databases">
        <authorList>
            <person name="Kim M.K."/>
        </authorList>
    </citation>
    <scope>NUCLEOTIDE SEQUENCE [LARGE SCALE GENOMIC DNA]</scope>
    <source>
        <strain evidence="1 2">BT507</strain>
    </source>
</reference>
<evidence type="ECO:0000313" key="1">
    <source>
        <dbReference type="EMBL" id="MBO3273566.1"/>
    </source>
</evidence>
<protein>
    <submittedName>
        <fullName evidence="1">Uncharacterized protein</fullName>
    </submittedName>
</protein>
<accession>A0ABS3TIS8</accession>